<protein>
    <submittedName>
        <fullName evidence="2">Uncharacterized protein</fullName>
    </submittedName>
</protein>
<evidence type="ECO:0000313" key="3">
    <source>
        <dbReference type="Proteomes" id="UP001227543"/>
    </source>
</evidence>
<comment type="caution">
    <text evidence="2">The sequence shown here is derived from an EMBL/GenBank/DDBJ whole genome shotgun (WGS) entry which is preliminary data.</text>
</comment>
<accession>A0ABQ9QIG1</accession>
<dbReference type="Proteomes" id="UP001227543">
    <property type="component" value="Unassembled WGS sequence"/>
</dbReference>
<feature type="region of interest" description="Disordered" evidence="1">
    <location>
        <begin position="255"/>
        <end position="286"/>
    </location>
</feature>
<name>A0ABQ9QIG1_9PEZI</name>
<reference evidence="2 3" key="1">
    <citation type="submission" date="2016-10" db="EMBL/GenBank/DDBJ databases">
        <title>The genome sequence of Colletotrichum fioriniae PJ7.</title>
        <authorList>
            <person name="Baroncelli R."/>
        </authorList>
    </citation>
    <scope>NUCLEOTIDE SEQUENCE [LARGE SCALE GENOMIC DNA]</scope>
    <source>
        <strain evidence="2 3">Tom-12</strain>
    </source>
</reference>
<dbReference type="RefSeq" id="XP_060372953.1">
    <property type="nucleotide sequence ID" value="XM_060532467.1"/>
</dbReference>
<dbReference type="EMBL" id="MLFU01000225">
    <property type="protein sequence ID" value="KAK1471733.1"/>
    <property type="molecule type" value="Genomic_DNA"/>
</dbReference>
<sequence length="568" mass="64580">MSSAPGNNVVPLELRGEEKVTIHFQEEGRNKRDEEQKIKSLVCYYSPVLVHRHKHLDTFRLSDVPNVSQDFENTLYREWRFLLHDVASGNITPSQERQANAPRKYSLILDNTFHTLLVDSGDVGGLIKILLAIREWRWNKFPKRLFVKYGGIDPESYAKNNIEMDKVAVVNEILVEQYFETGNLGTGYFVPVNRKLRYKSNEEAKRQSCMLITLLQDLPNVFEVALDKRVAAFFDADETTKNIFDEVLKKKQKRGLEQEQSCEQQQDSEQEQYTEQEQSRWGGPPVKGKLSSLSLRGMDESSTIKWNSICRLSTIMPSKHFFLEGKIDGMDDAKAGLTEPSDITFNKVRLGNTPISKIIDLGKAKISAFRYFGEDVDPGNKHWADPVNEVIDHLQDFQHECLETLCIGLCEPPMSYDTITPPLGLLGKFTSLTHLWIQSGSMARWTAANIRAFARVLPPKLEHLRITGNSADVEEWVIFVQSNAHSIFSDPKKSKLGVSKENTGLVEQIKDQFVPTLYIIKDLVKPNFDYPTVAQTSGGNSLPLDEMGSDILLWRINVDKAAQLHTNF</sequence>
<proteinExistence type="predicted"/>
<keyword evidence="3" id="KW-1185">Reference proteome</keyword>
<evidence type="ECO:0000256" key="1">
    <source>
        <dbReference type="SAM" id="MobiDB-lite"/>
    </source>
</evidence>
<gene>
    <name evidence="2" type="ORF">CTAM01_16474</name>
</gene>
<evidence type="ECO:0000313" key="2">
    <source>
        <dbReference type="EMBL" id="KAK1471733.1"/>
    </source>
</evidence>
<dbReference type="GeneID" id="85416705"/>
<organism evidence="2 3">
    <name type="scientific">Colletotrichum tamarilloi</name>
    <dbReference type="NCBI Taxonomy" id="1209934"/>
    <lineage>
        <taxon>Eukaryota</taxon>
        <taxon>Fungi</taxon>
        <taxon>Dikarya</taxon>
        <taxon>Ascomycota</taxon>
        <taxon>Pezizomycotina</taxon>
        <taxon>Sordariomycetes</taxon>
        <taxon>Hypocreomycetidae</taxon>
        <taxon>Glomerellales</taxon>
        <taxon>Glomerellaceae</taxon>
        <taxon>Colletotrichum</taxon>
        <taxon>Colletotrichum acutatum species complex</taxon>
    </lineage>
</organism>